<dbReference type="InterPro" id="IPR007416">
    <property type="entry name" value="YggL_50S_bp"/>
</dbReference>
<evidence type="ECO:0000313" key="2">
    <source>
        <dbReference type="EMBL" id="MDV5391132.1"/>
    </source>
</evidence>
<evidence type="ECO:0000313" key="4">
    <source>
        <dbReference type="Proteomes" id="UP001187859"/>
    </source>
</evidence>
<dbReference type="Proteomes" id="UP001159075">
    <property type="component" value="Unassembled WGS sequence"/>
</dbReference>
<organism evidence="2 4">
    <name type="scientific">Shewanella xiamenensis</name>
    <dbReference type="NCBI Taxonomy" id="332186"/>
    <lineage>
        <taxon>Bacteria</taxon>
        <taxon>Pseudomonadati</taxon>
        <taxon>Pseudomonadota</taxon>
        <taxon>Gammaproteobacteria</taxon>
        <taxon>Alteromonadales</taxon>
        <taxon>Shewanellaceae</taxon>
        <taxon>Shewanella</taxon>
    </lineage>
</organism>
<dbReference type="GO" id="GO:0005829">
    <property type="term" value="C:cytosol"/>
    <property type="evidence" value="ECO:0007669"/>
    <property type="project" value="TreeGrafter"/>
</dbReference>
<reference evidence="1 3" key="1">
    <citation type="submission" date="2022-09" db="EMBL/GenBank/DDBJ databases">
        <title>The outer-membrane cytochrome OmcA is essential for infection of Shewanella oneidensis by a zebrafish-associated bacteriophage.</title>
        <authorList>
            <person name="Grenfell A.W."/>
            <person name="Intile P."/>
            <person name="Mcfarlane J."/>
            <person name="Leung D."/>
            <person name="Abdalla K."/>
            <person name="Wold M."/>
            <person name="Kees E."/>
            <person name="Gralnick J."/>
        </authorList>
    </citation>
    <scope>NUCLEOTIDE SEQUENCE [LARGE SCALE GENOMIC DNA]</scope>
    <source>
        <strain evidence="1 3">NF-5</strain>
    </source>
</reference>
<evidence type="ECO:0000313" key="3">
    <source>
        <dbReference type="Proteomes" id="UP001159075"/>
    </source>
</evidence>
<dbReference type="EMBL" id="JASGOQ010000001">
    <property type="protein sequence ID" value="MDV5391132.1"/>
    <property type="molecule type" value="Genomic_DNA"/>
</dbReference>
<dbReference type="Proteomes" id="UP001187859">
    <property type="component" value="Unassembled WGS sequence"/>
</dbReference>
<comment type="caution">
    <text evidence="2">The sequence shown here is derived from an EMBL/GenBank/DDBJ whole genome shotgun (WGS) entry which is preliminary data.</text>
</comment>
<keyword evidence="3" id="KW-1185">Reference proteome</keyword>
<dbReference type="Pfam" id="PF04320">
    <property type="entry name" value="YggL_50S_bp"/>
    <property type="match status" value="1"/>
</dbReference>
<dbReference type="RefSeq" id="WP_037420808.1">
    <property type="nucleotide sequence ID" value="NZ_AP025014.1"/>
</dbReference>
<dbReference type="PANTHER" id="PTHR38778">
    <property type="entry name" value="CYTOPLASMIC PROTEIN-RELATED"/>
    <property type="match status" value="1"/>
</dbReference>
<evidence type="ECO:0000313" key="1">
    <source>
        <dbReference type="EMBL" id="MDI5831079.1"/>
    </source>
</evidence>
<dbReference type="AlphaFoldDB" id="A0A1E3URQ7"/>
<reference evidence="2" key="2">
    <citation type="submission" date="2023-05" db="EMBL/GenBank/DDBJ databases">
        <title>Colonisation of extended spectrum b-lactamase- and carbapenemase-producing bacteria on hospital surfaces from low- and middle-income countries.</title>
        <authorList>
            <person name="Nieto-Rosado M."/>
            <person name="Sands K."/>
            <person name="Iregbu K."/>
            <person name="Zahra R."/>
            <person name="Mazarati J.B."/>
            <person name="Mehtar S."/>
            <person name="Barnards-Group B."/>
            <person name="Walsh T.R."/>
        </authorList>
    </citation>
    <scope>NUCLEOTIDE SEQUENCE</scope>
    <source>
        <strain evidence="2">PP-E493</strain>
    </source>
</reference>
<gene>
    <name evidence="1" type="ORF">ODY93_05845</name>
    <name evidence="2" type="ORF">QM089_12930</name>
</gene>
<dbReference type="OrthoDB" id="9114861at2"/>
<protein>
    <submittedName>
        <fullName evidence="2">YggL family protein</fullName>
    </submittedName>
</protein>
<sequence>MATNRSRRLRKKMRVDEFQELGFDITWTFDASVSEAEIDATVDKFIDEVIEARKLGFHGGGHIEWEGIIATQTIGKCTEEDIAAVKAFWAGQKVTQLEVSELYDIWWS</sequence>
<name>A0A1E3URQ7_9GAMM</name>
<dbReference type="GeneID" id="75187883"/>
<proteinExistence type="predicted"/>
<dbReference type="PANTHER" id="PTHR38778:SF1">
    <property type="entry name" value="CYTOPLASMIC PROTEIN"/>
    <property type="match status" value="1"/>
</dbReference>
<accession>A0A1E3URQ7</accession>
<dbReference type="EMBL" id="JAOTLW010000005">
    <property type="protein sequence ID" value="MDI5831079.1"/>
    <property type="molecule type" value="Genomic_DNA"/>
</dbReference>
<dbReference type="NCBIfam" id="NF008685">
    <property type="entry name" value="PRK11702.1"/>
    <property type="match status" value="1"/>
</dbReference>